<evidence type="ECO:0000256" key="1">
    <source>
        <dbReference type="ARBA" id="ARBA00004141"/>
    </source>
</evidence>
<feature type="transmembrane region" description="Helical" evidence="4">
    <location>
        <begin position="132"/>
        <end position="155"/>
    </location>
</feature>
<protein>
    <recommendedName>
        <fullName evidence="5">Major facilitator superfamily (MFS) profile domain-containing protein</fullName>
    </recommendedName>
</protein>
<evidence type="ECO:0000256" key="3">
    <source>
        <dbReference type="SAM" id="MobiDB-lite"/>
    </source>
</evidence>
<proteinExistence type="inferred from homology"/>
<feature type="transmembrane region" description="Helical" evidence="4">
    <location>
        <begin position="110"/>
        <end position="126"/>
    </location>
</feature>
<comment type="similarity">
    <text evidence="2">Belongs to the major facilitator superfamily. Monocarboxylate porter (TC 2.A.1.13) family.</text>
</comment>
<dbReference type="PANTHER" id="PTHR11360:SF284">
    <property type="entry name" value="EG:103B4.3 PROTEIN-RELATED"/>
    <property type="match status" value="1"/>
</dbReference>
<dbReference type="Proteomes" id="UP001161017">
    <property type="component" value="Unassembled WGS sequence"/>
</dbReference>
<feature type="domain" description="Major facilitator superfamily (MFS) profile" evidence="5">
    <location>
        <begin position="44"/>
        <end position="449"/>
    </location>
</feature>
<dbReference type="PANTHER" id="PTHR11360">
    <property type="entry name" value="MONOCARBOXYLATE TRANSPORTER"/>
    <property type="match status" value="1"/>
</dbReference>
<evidence type="ECO:0000256" key="2">
    <source>
        <dbReference type="ARBA" id="ARBA00006727"/>
    </source>
</evidence>
<gene>
    <name evidence="6" type="ORF">OHK93_001339</name>
</gene>
<keyword evidence="4" id="KW-0812">Transmembrane</keyword>
<name>A0AA43TW52_9LECA</name>
<feature type="transmembrane region" description="Helical" evidence="4">
    <location>
        <begin position="389"/>
        <end position="409"/>
    </location>
</feature>
<feature type="transmembrane region" description="Helical" evidence="4">
    <location>
        <begin position="167"/>
        <end position="188"/>
    </location>
</feature>
<dbReference type="EMBL" id="JAPUFD010000011">
    <property type="protein sequence ID" value="MDI1490139.1"/>
    <property type="molecule type" value="Genomic_DNA"/>
</dbReference>
<accession>A0AA43TW52</accession>
<evidence type="ECO:0000313" key="7">
    <source>
        <dbReference type="Proteomes" id="UP001161017"/>
    </source>
</evidence>
<dbReference type="PROSITE" id="PS50850">
    <property type="entry name" value="MFS"/>
    <property type="match status" value="1"/>
</dbReference>
<dbReference type="Gene3D" id="1.20.1250.20">
    <property type="entry name" value="MFS general substrate transporter like domains"/>
    <property type="match status" value="2"/>
</dbReference>
<feature type="transmembrane region" description="Helical" evidence="4">
    <location>
        <begin position="200"/>
        <end position="219"/>
    </location>
</feature>
<feature type="transmembrane region" description="Helical" evidence="4">
    <location>
        <begin position="318"/>
        <end position="337"/>
    </location>
</feature>
<dbReference type="AlphaFoldDB" id="A0AA43TW52"/>
<evidence type="ECO:0000256" key="4">
    <source>
        <dbReference type="SAM" id="Phobius"/>
    </source>
</evidence>
<organism evidence="6 7">
    <name type="scientific">Ramalina farinacea</name>
    <dbReference type="NCBI Taxonomy" id="258253"/>
    <lineage>
        <taxon>Eukaryota</taxon>
        <taxon>Fungi</taxon>
        <taxon>Dikarya</taxon>
        <taxon>Ascomycota</taxon>
        <taxon>Pezizomycotina</taxon>
        <taxon>Lecanoromycetes</taxon>
        <taxon>OSLEUM clade</taxon>
        <taxon>Lecanoromycetidae</taxon>
        <taxon>Lecanorales</taxon>
        <taxon>Lecanorineae</taxon>
        <taxon>Ramalinaceae</taxon>
        <taxon>Ramalina</taxon>
    </lineage>
</organism>
<feature type="transmembrane region" description="Helical" evidence="4">
    <location>
        <begin position="349"/>
        <end position="369"/>
    </location>
</feature>
<dbReference type="SUPFAM" id="SSF103473">
    <property type="entry name" value="MFS general substrate transporter"/>
    <property type="match status" value="1"/>
</dbReference>
<feature type="transmembrane region" description="Helical" evidence="4">
    <location>
        <begin position="79"/>
        <end position="98"/>
    </location>
</feature>
<dbReference type="InterPro" id="IPR011701">
    <property type="entry name" value="MFS"/>
</dbReference>
<dbReference type="GO" id="GO:0022857">
    <property type="term" value="F:transmembrane transporter activity"/>
    <property type="evidence" value="ECO:0007669"/>
    <property type="project" value="InterPro"/>
</dbReference>
<evidence type="ECO:0000259" key="5">
    <source>
        <dbReference type="PROSITE" id="PS50850"/>
    </source>
</evidence>
<feature type="region of interest" description="Disordered" evidence="3">
    <location>
        <begin position="1"/>
        <end position="23"/>
    </location>
</feature>
<comment type="caution">
    <text evidence="6">The sequence shown here is derived from an EMBL/GenBank/DDBJ whole genome shotgun (WGS) entry which is preliminary data.</text>
</comment>
<feature type="transmembrane region" description="Helical" evidence="4">
    <location>
        <begin position="421"/>
        <end position="446"/>
    </location>
</feature>
<dbReference type="InterPro" id="IPR036259">
    <property type="entry name" value="MFS_trans_sf"/>
</dbReference>
<dbReference type="GO" id="GO:0016020">
    <property type="term" value="C:membrane"/>
    <property type="evidence" value="ECO:0007669"/>
    <property type="project" value="UniProtKB-SubCell"/>
</dbReference>
<reference evidence="6" key="1">
    <citation type="journal article" date="2023" name="Genome Biol. Evol.">
        <title>First Whole Genome Sequence and Flow Cytometry Genome Size Data for the Lichen-Forming Fungus Ramalina farinacea (Ascomycota).</title>
        <authorList>
            <person name="Llewellyn T."/>
            <person name="Mian S."/>
            <person name="Hill R."/>
            <person name="Leitch I.J."/>
            <person name="Gaya E."/>
        </authorList>
    </citation>
    <scope>NUCLEOTIDE SEQUENCE</scope>
    <source>
        <strain evidence="6">LIQ254RAFAR</strain>
    </source>
</reference>
<keyword evidence="4" id="KW-0472">Membrane</keyword>
<dbReference type="Pfam" id="PF07690">
    <property type="entry name" value="MFS_1"/>
    <property type="match status" value="1"/>
</dbReference>
<keyword evidence="4" id="KW-1133">Transmembrane helix</keyword>
<dbReference type="InterPro" id="IPR020846">
    <property type="entry name" value="MFS_dom"/>
</dbReference>
<feature type="transmembrane region" description="Helical" evidence="4">
    <location>
        <begin position="39"/>
        <end position="59"/>
    </location>
</feature>
<evidence type="ECO:0000313" key="6">
    <source>
        <dbReference type="EMBL" id="MDI1490139.1"/>
    </source>
</evidence>
<comment type="subcellular location">
    <subcellularLocation>
        <location evidence="1">Membrane</location>
        <topology evidence="1">Multi-pass membrane protein</topology>
    </subcellularLocation>
</comment>
<keyword evidence="7" id="KW-1185">Reference proteome</keyword>
<sequence>MSRPQTQDRVSIDENESQRQAADDLADAPVASYSRARPILMVISSFVLTLTACGLNFAFGVYQELYESLDGPFADASPAQIDLIGTLGVSLMTILAPYASAWTKSYSPRAMTSIGAVLFALANILASVSQTLWQFILTQGVLLGCATCLAYIPAVTVPPGWFKERRGLAMGIVLSGTGVGGTLWAPVLRALNAGIGFRNTLRLTGGLSFFLIAGSGWMLKWHPEIESRNRLEQTPGQSRLRPPLANWRVVRSRVFFAQAAGAMFQAAAYYTPVYFISTYARTLGYSPATGANFIALSNGVSAGGKVFLGYIADRFGRLNVLLICTLLSAVSTLALWLPSTIERDKQAAMTLFIAYVVLYSVTAGAYVSLFPTVLVELFGVQNFASVNGLLYMLRGSATLVGTPSAGALIRSNSGTSMHSKLAFRNPSVLIGCLLASATAGCLWIRIEAMSQPGSRWKR</sequence>
<dbReference type="InterPro" id="IPR050327">
    <property type="entry name" value="Proton-linked_MCT"/>
</dbReference>
<feature type="transmembrane region" description="Helical" evidence="4">
    <location>
        <begin position="254"/>
        <end position="276"/>
    </location>
</feature>